<dbReference type="InParanoid" id="D8S9M7"/>
<dbReference type="InterPro" id="IPR002182">
    <property type="entry name" value="NB-ARC"/>
</dbReference>
<keyword evidence="4" id="KW-1185">Reference proteome</keyword>
<evidence type="ECO:0000313" key="3">
    <source>
        <dbReference type="EMBL" id="EFJ18845.1"/>
    </source>
</evidence>
<evidence type="ECO:0000259" key="1">
    <source>
        <dbReference type="Pfam" id="PF00931"/>
    </source>
</evidence>
<sequence>MLERVVSDLLGSPVSSKWVGVHGVGGAGKTLLAKRVCENHQVKEHFDPVLWLTFGQTCQVEAKQAELANQIRLESRISNETLRRGLAGKRCLMVLDDVWTSGDLLDLFDVVQENGSKIFITTRKLDVLDSRGAIKTKMGLLGKEDSLKLFTVHAYPNQKYAQNQVKKIVMEQVVEKCGGLPLVLKVIGRRMAGKQDWD</sequence>
<gene>
    <name evidence="3" type="ORF">SELMODRAFT_111732</name>
    <name evidence="2" type="ORF">SELMODRAFT_134360</name>
</gene>
<reference evidence="3 4" key="1">
    <citation type="journal article" date="2011" name="Science">
        <title>The Selaginella genome identifies genetic changes associated with the evolution of vascular plants.</title>
        <authorList>
            <person name="Banks J.A."/>
            <person name="Nishiyama T."/>
            <person name="Hasebe M."/>
            <person name="Bowman J.L."/>
            <person name="Gribskov M."/>
            <person name="dePamphilis C."/>
            <person name="Albert V.A."/>
            <person name="Aono N."/>
            <person name="Aoyama T."/>
            <person name="Ambrose B.A."/>
            <person name="Ashton N.W."/>
            <person name="Axtell M.J."/>
            <person name="Barker E."/>
            <person name="Barker M.S."/>
            <person name="Bennetzen J.L."/>
            <person name="Bonawitz N.D."/>
            <person name="Chapple C."/>
            <person name="Cheng C."/>
            <person name="Correa L.G."/>
            <person name="Dacre M."/>
            <person name="DeBarry J."/>
            <person name="Dreyer I."/>
            <person name="Elias M."/>
            <person name="Engstrom E.M."/>
            <person name="Estelle M."/>
            <person name="Feng L."/>
            <person name="Finet C."/>
            <person name="Floyd S.K."/>
            <person name="Frommer W.B."/>
            <person name="Fujita T."/>
            <person name="Gramzow L."/>
            <person name="Gutensohn M."/>
            <person name="Harholt J."/>
            <person name="Hattori M."/>
            <person name="Heyl A."/>
            <person name="Hirai T."/>
            <person name="Hiwatashi Y."/>
            <person name="Ishikawa M."/>
            <person name="Iwata M."/>
            <person name="Karol K.G."/>
            <person name="Koehler B."/>
            <person name="Kolukisaoglu U."/>
            <person name="Kubo M."/>
            <person name="Kurata T."/>
            <person name="Lalonde S."/>
            <person name="Li K."/>
            <person name="Li Y."/>
            <person name="Litt A."/>
            <person name="Lyons E."/>
            <person name="Manning G."/>
            <person name="Maruyama T."/>
            <person name="Michael T.P."/>
            <person name="Mikami K."/>
            <person name="Miyazaki S."/>
            <person name="Morinaga S."/>
            <person name="Murata T."/>
            <person name="Mueller-Roeber B."/>
            <person name="Nelson D.R."/>
            <person name="Obara M."/>
            <person name="Oguri Y."/>
            <person name="Olmstead R.G."/>
            <person name="Onodera N."/>
            <person name="Petersen B.L."/>
            <person name="Pils B."/>
            <person name="Prigge M."/>
            <person name="Rensing S.A."/>
            <person name="Riano-Pachon D.M."/>
            <person name="Roberts A.W."/>
            <person name="Sato Y."/>
            <person name="Scheller H.V."/>
            <person name="Schulz B."/>
            <person name="Schulz C."/>
            <person name="Shakirov E.V."/>
            <person name="Shibagaki N."/>
            <person name="Shinohara N."/>
            <person name="Shippen D.E."/>
            <person name="Soerensen I."/>
            <person name="Sotooka R."/>
            <person name="Sugimoto N."/>
            <person name="Sugita M."/>
            <person name="Sumikawa N."/>
            <person name="Tanurdzic M."/>
            <person name="Theissen G."/>
            <person name="Ulvskov P."/>
            <person name="Wakazuki S."/>
            <person name="Weng J.K."/>
            <person name="Willats W.W."/>
            <person name="Wipf D."/>
            <person name="Wolf P.G."/>
            <person name="Yang L."/>
            <person name="Zimmer A.D."/>
            <person name="Zhu Q."/>
            <person name="Mitros T."/>
            <person name="Hellsten U."/>
            <person name="Loque D."/>
            <person name="Otillar R."/>
            <person name="Salamov A."/>
            <person name="Schmutz J."/>
            <person name="Shapiro H."/>
            <person name="Lindquist E."/>
            <person name="Lucas S."/>
            <person name="Rokhsar D."/>
            <person name="Grigoriev I.V."/>
        </authorList>
    </citation>
    <scope>NUCLEOTIDE SEQUENCE [LARGE SCALE GENOMIC DNA]</scope>
</reference>
<accession>D8S9M7</accession>
<organism evidence="4">
    <name type="scientific">Selaginella moellendorffii</name>
    <name type="common">Spikemoss</name>
    <dbReference type="NCBI Taxonomy" id="88036"/>
    <lineage>
        <taxon>Eukaryota</taxon>
        <taxon>Viridiplantae</taxon>
        <taxon>Streptophyta</taxon>
        <taxon>Embryophyta</taxon>
        <taxon>Tracheophyta</taxon>
        <taxon>Lycopodiopsida</taxon>
        <taxon>Selaginellales</taxon>
        <taxon>Selaginellaceae</taxon>
        <taxon>Selaginella</taxon>
    </lineage>
</organism>
<dbReference type="Pfam" id="PF00931">
    <property type="entry name" value="NB-ARC"/>
    <property type="match status" value="1"/>
</dbReference>
<dbReference type="AlphaFoldDB" id="D8S9M7"/>
<evidence type="ECO:0000313" key="2">
    <source>
        <dbReference type="EMBL" id="EFJ07058.1"/>
    </source>
</evidence>
<dbReference type="eggNOG" id="KOG4658">
    <property type="taxonomic scope" value="Eukaryota"/>
</dbReference>
<dbReference type="GO" id="GO:0043531">
    <property type="term" value="F:ADP binding"/>
    <property type="evidence" value="ECO:0007669"/>
    <property type="project" value="InterPro"/>
</dbReference>
<proteinExistence type="predicted"/>
<dbReference type="PANTHER" id="PTHR36766:SF30">
    <property type="entry name" value="TIR-NBS TYPE DISEASE RESISTANCE PROTEIN-RELATED"/>
    <property type="match status" value="1"/>
</dbReference>
<dbReference type="Gramene" id="EFJ18845">
    <property type="protein sequence ID" value="EFJ18845"/>
    <property type="gene ID" value="SELMODRAFT_111732"/>
</dbReference>
<protein>
    <recommendedName>
        <fullName evidence="1">NB-ARC domain-containing protein</fullName>
    </recommendedName>
</protein>
<dbReference type="PRINTS" id="PR00364">
    <property type="entry name" value="DISEASERSIST"/>
</dbReference>
<dbReference type="KEGG" id="smo:SELMODRAFT_134360"/>
<feature type="domain" description="NB-ARC" evidence="1">
    <location>
        <begin position="1"/>
        <end position="158"/>
    </location>
</feature>
<name>D8S9M7_SELML</name>
<dbReference type="PANTHER" id="PTHR36766">
    <property type="entry name" value="PLANT BROAD-SPECTRUM MILDEW RESISTANCE PROTEIN RPW8"/>
    <property type="match status" value="1"/>
</dbReference>
<dbReference type="OMA" id="KRVCENH"/>
<dbReference type="InterPro" id="IPR027417">
    <property type="entry name" value="P-loop_NTPase"/>
</dbReference>
<dbReference type="Gene3D" id="1.10.8.430">
    <property type="entry name" value="Helical domain of apoptotic protease-activating factors"/>
    <property type="match status" value="1"/>
</dbReference>
<dbReference type="EMBL" id="GL377690">
    <property type="protein sequence ID" value="EFJ07058.1"/>
    <property type="molecule type" value="Genomic_DNA"/>
</dbReference>
<dbReference type="Gramene" id="EFJ07058">
    <property type="protein sequence ID" value="EFJ07058"/>
    <property type="gene ID" value="SELMODRAFT_134360"/>
</dbReference>
<dbReference type="KEGG" id="smo:SELMODRAFT_111732"/>
<dbReference type="Gene3D" id="3.40.50.300">
    <property type="entry name" value="P-loop containing nucleotide triphosphate hydrolases"/>
    <property type="match status" value="1"/>
</dbReference>
<dbReference type="Proteomes" id="UP000001514">
    <property type="component" value="Unassembled WGS sequence"/>
</dbReference>
<evidence type="ECO:0000313" key="4">
    <source>
        <dbReference type="Proteomes" id="UP000001514"/>
    </source>
</evidence>
<dbReference type="InterPro" id="IPR042197">
    <property type="entry name" value="Apaf_helical"/>
</dbReference>
<dbReference type="EMBL" id="GL377608">
    <property type="protein sequence ID" value="EFJ18845.1"/>
    <property type="molecule type" value="Genomic_DNA"/>
</dbReference>
<dbReference type="SUPFAM" id="SSF52540">
    <property type="entry name" value="P-loop containing nucleoside triphosphate hydrolases"/>
    <property type="match status" value="1"/>
</dbReference>
<dbReference type="OrthoDB" id="2018467at2759"/>
<feature type="non-terminal residue" evidence="3">
    <location>
        <position position="198"/>
    </location>
</feature>
<dbReference type="HOGENOM" id="CLU_000837_9_5_1"/>